<organism evidence="1 2">
    <name type="scientific">Saponaria officinalis</name>
    <name type="common">Common soapwort</name>
    <name type="synonym">Lychnis saponaria</name>
    <dbReference type="NCBI Taxonomy" id="3572"/>
    <lineage>
        <taxon>Eukaryota</taxon>
        <taxon>Viridiplantae</taxon>
        <taxon>Streptophyta</taxon>
        <taxon>Embryophyta</taxon>
        <taxon>Tracheophyta</taxon>
        <taxon>Spermatophyta</taxon>
        <taxon>Magnoliopsida</taxon>
        <taxon>eudicotyledons</taxon>
        <taxon>Gunneridae</taxon>
        <taxon>Pentapetalae</taxon>
        <taxon>Caryophyllales</taxon>
        <taxon>Caryophyllaceae</taxon>
        <taxon>Caryophylleae</taxon>
        <taxon>Saponaria</taxon>
    </lineage>
</organism>
<dbReference type="AlphaFoldDB" id="A0AAW1H8W4"/>
<reference evidence="1" key="1">
    <citation type="submission" date="2024-03" db="EMBL/GenBank/DDBJ databases">
        <title>WGS assembly of Saponaria officinalis var. Norfolk2.</title>
        <authorList>
            <person name="Jenkins J."/>
            <person name="Shu S."/>
            <person name="Grimwood J."/>
            <person name="Barry K."/>
            <person name="Goodstein D."/>
            <person name="Schmutz J."/>
            <person name="Leebens-Mack J."/>
            <person name="Osbourn A."/>
        </authorList>
    </citation>
    <scope>NUCLEOTIDE SEQUENCE [LARGE SCALE GENOMIC DNA]</scope>
    <source>
        <strain evidence="1">JIC</strain>
    </source>
</reference>
<name>A0AAW1H8W4_SAPOF</name>
<evidence type="ECO:0000313" key="2">
    <source>
        <dbReference type="Proteomes" id="UP001443914"/>
    </source>
</evidence>
<comment type="caution">
    <text evidence="1">The sequence shown here is derived from an EMBL/GenBank/DDBJ whole genome shotgun (WGS) entry which is preliminary data.</text>
</comment>
<dbReference type="Proteomes" id="UP001443914">
    <property type="component" value="Unassembled WGS sequence"/>
</dbReference>
<proteinExistence type="predicted"/>
<gene>
    <name evidence="1" type="ORF">RND81_12G105100</name>
</gene>
<accession>A0AAW1H8W4</accession>
<evidence type="ECO:0000313" key="1">
    <source>
        <dbReference type="EMBL" id="KAK9672512.1"/>
    </source>
</evidence>
<sequence>MIDEAPWPPSLARFCHRFRLRRQCSLCLHRGLGLSKVHLRSLLVLRHNLCRRRRPLHWSLSLSPALSPPPSSTMVIRIYVCGKIREQYQGWVYNDGRTLFIHNCGKCERKLKN</sequence>
<dbReference type="EMBL" id="JBDFQZ010000012">
    <property type="protein sequence ID" value="KAK9672512.1"/>
    <property type="molecule type" value="Genomic_DNA"/>
</dbReference>
<protein>
    <submittedName>
        <fullName evidence="1">Uncharacterized protein</fullName>
    </submittedName>
</protein>
<keyword evidence="2" id="KW-1185">Reference proteome</keyword>